<sequence length="69" mass="7028">MYEQYTKVHTKFVSAPRASRVLAKTPIHGHPSVTAKPSDSAIGAAGAVVAAPATPKSAATDADDRAGLL</sequence>
<protein>
    <submittedName>
        <fullName evidence="1">Uncharacterized protein</fullName>
    </submittedName>
</protein>
<organism evidence="1 2">
    <name type="scientific">Candidatus Methylophosphatis roskildensis</name>
    <dbReference type="NCBI Taxonomy" id="2899263"/>
    <lineage>
        <taxon>Bacteria</taxon>
        <taxon>Pseudomonadati</taxon>
        <taxon>Pseudomonadota</taxon>
        <taxon>Betaproteobacteria</taxon>
        <taxon>Nitrosomonadales</taxon>
        <taxon>Sterolibacteriaceae</taxon>
        <taxon>Candidatus Methylophosphatis</taxon>
    </lineage>
</organism>
<dbReference type="AlphaFoldDB" id="A0A9D7HQ27"/>
<proteinExistence type="predicted"/>
<evidence type="ECO:0000313" key="2">
    <source>
        <dbReference type="Proteomes" id="UP000807785"/>
    </source>
</evidence>
<accession>A0A9D7HQ27</accession>
<comment type="caution">
    <text evidence="1">The sequence shown here is derived from an EMBL/GenBank/DDBJ whole genome shotgun (WGS) entry which is preliminary data.</text>
</comment>
<dbReference type="Proteomes" id="UP000807785">
    <property type="component" value="Unassembled WGS sequence"/>
</dbReference>
<evidence type="ECO:0000313" key="1">
    <source>
        <dbReference type="EMBL" id="MBK6971906.1"/>
    </source>
</evidence>
<gene>
    <name evidence="1" type="ORF">IPH26_02685</name>
</gene>
<name>A0A9D7HQ27_9PROT</name>
<reference evidence="1" key="1">
    <citation type="submission" date="2020-10" db="EMBL/GenBank/DDBJ databases">
        <title>Connecting structure to function with the recovery of over 1000 high-quality activated sludge metagenome-assembled genomes encoding full-length rRNA genes using long-read sequencing.</title>
        <authorList>
            <person name="Singleton C.M."/>
            <person name="Petriglieri F."/>
            <person name="Kristensen J.M."/>
            <person name="Kirkegaard R.H."/>
            <person name="Michaelsen T.Y."/>
            <person name="Andersen M.H."/>
            <person name="Karst S.M."/>
            <person name="Dueholm M.S."/>
            <person name="Nielsen P.H."/>
            <person name="Albertsen M."/>
        </authorList>
    </citation>
    <scope>NUCLEOTIDE SEQUENCE</scope>
    <source>
        <strain evidence="1">Bjer_18-Q3-R1-45_BAT3C.347</strain>
    </source>
</reference>
<dbReference type="EMBL" id="JADJEV010000001">
    <property type="protein sequence ID" value="MBK6971906.1"/>
    <property type="molecule type" value="Genomic_DNA"/>
</dbReference>